<dbReference type="Pfam" id="PF01225">
    <property type="entry name" value="Mur_ligase"/>
    <property type="match status" value="1"/>
</dbReference>
<keyword evidence="24" id="KW-1185">Reference proteome</keyword>
<feature type="binding site" evidence="18">
    <location>
        <position position="483"/>
    </location>
    <ligand>
        <name>meso-2,6-diaminopimelate</name>
        <dbReference type="ChEBI" id="CHEBI:57791"/>
    </ligand>
</feature>
<dbReference type="SUPFAM" id="SSF53244">
    <property type="entry name" value="MurD-like peptide ligases, peptide-binding domain"/>
    <property type="match status" value="1"/>
</dbReference>
<keyword evidence="3 18" id="KW-0436">Ligase</keyword>
<dbReference type="EC" id="6.3.2.13" evidence="13 18"/>
<dbReference type="UniPathway" id="UPA00219"/>
<organism evidence="23 24">
    <name type="scientific">Chthonomonas calidirosea (strain DSM 23976 / ICMP 18418 / T49)</name>
    <dbReference type="NCBI Taxonomy" id="1303518"/>
    <lineage>
        <taxon>Bacteria</taxon>
        <taxon>Bacillati</taxon>
        <taxon>Armatimonadota</taxon>
        <taxon>Chthonomonadia</taxon>
        <taxon>Chthonomonadales</taxon>
        <taxon>Chthonomonadaceae</taxon>
        <taxon>Chthonomonas</taxon>
    </lineage>
</organism>
<evidence type="ECO:0000256" key="2">
    <source>
        <dbReference type="ARBA" id="ARBA00022490"/>
    </source>
</evidence>
<evidence type="ECO:0000256" key="7">
    <source>
        <dbReference type="ARBA" id="ARBA00022960"/>
    </source>
</evidence>
<feature type="binding site" evidence="18">
    <location>
        <begin position="426"/>
        <end position="429"/>
    </location>
    <ligand>
        <name>meso-2,6-diaminopimelate</name>
        <dbReference type="ChEBI" id="CHEBI:57791"/>
    </ligand>
</feature>
<dbReference type="EMBL" id="HF951689">
    <property type="protein sequence ID" value="CCW34789.1"/>
    <property type="molecule type" value="Genomic_DNA"/>
</dbReference>
<dbReference type="Proteomes" id="UP000014227">
    <property type="component" value="Chromosome I"/>
</dbReference>
<evidence type="ECO:0000256" key="11">
    <source>
        <dbReference type="ARBA" id="ARBA00050251"/>
    </source>
</evidence>
<keyword evidence="9 18" id="KW-0131">Cell cycle</keyword>
<proteinExistence type="inferred from homology"/>
<dbReference type="SUPFAM" id="SSF63418">
    <property type="entry name" value="MurE/MurF N-terminal domain"/>
    <property type="match status" value="1"/>
</dbReference>
<evidence type="ECO:0000256" key="18">
    <source>
        <dbReference type="HAMAP-Rule" id="MF_00208"/>
    </source>
</evidence>
<dbReference type="KEGG" id="ccz:CCALI_00967"/>
<dbReference type="GO" id="GO:0005737">
    <property type="term" value="C:cytoplasm"/>
    <property type="evidence" value="ECO:0007669"/>
    <property type="project" value="UniProtKB-SubCell"/>
</dbReference>
<reference evidence="24" key="1">
    <citation type="submission" date="2013-03" db="EMBL/GenBank/DDBJ databases">
        <title>Genome sequence of Chthonomonas calidirosea, the first sequenced genome from the Armatimonadetes phylum (formally candidate division OP10).</title>
        <authorList>
            <person name="Lee K.C.Y."/>
            <person name="Morgan X.C."/>
            <person name="Dunfield P.F."/>
            <person name="Tamas I."/>
            <person name="Houghton K.M."/>
            <person name="Vyssotski M."/>
            <person name="Ryan J.L.J."/>
            <person name="Lagutin K."/>
            <person name="McDonald I.R."/>
            <person name="Stott M.B."/>
        </authorList>
    </citation>
    <scope>NUCLEOTIDE SEQUENCE [LARGE SCALE GENOMIC DNA]</scope>
    <source>
        <strain evidence="24">DSM 23976 / ICMP 18418 / T49</strain>
    </source>
</reference>
<dbReference type="InterPro" id="IPR036615">
    <property type="entry name" value="Mur_ligase_C_dom_sf"/>
</dbReference>
<evidence type="ECO:0000256" key="4">
    <source>
        <dbReference type="ARBA" id="ARBA00022618"/>
    </source>
</evidence>
<dbReference type="InterPro" id="IPR004101">
    <property type="entry name" value="Mur_ligase_C"/>
</dbReference>
<dbReference type="FunFam" id="3.90.190.20:FF:000006">
    <property type="entry name" value="UDP-N-acetylmuramoyl-L-alanyl-D-glutamate--2,6-diaminopimelate ligase"/>
    <property type="match status" value="1"/>
</dbReference>
<dbReference type="PROSITE" id="PS01011">
    <property type="entry name" value="FOLYLPOLYGLU_SYNT_1"/>
    <property type="match status" value="1"/>
</dbReference>
<comment type="catalytic activity">
    <reaction evidence="11 18">
        <text>UDP-N-acetyl-alpha-D-muramoyl-L-alanyl-D-glutamate + meso-2,6-diaminopimelate + ATP = UDP-N-acetyl-alpha-D-muramoyl-L-alanyl-gamma-D-glutamyl-meso-2,6-diaminopimelate + ADP + phosphate + H(+)</text>
        <dbReference type="Rhea" id="RHEA:23676"/>
        <dbReference type="ChEBI" id="CHEBI:15378"/>
        <dbReference type="ChEBI" id="CHEBI:30616"/>
        <dbReference type="ChEBI" id="CHEBI:43474"/>
        <dbReference type="ChEBI" id="CHEBI:57791"/>
        <dbReference type="ChEBI" id="CHEBI:83900"/>
        <dbReference type="ChEBI" id="CHEBI:83905"/>
        <dbReference type="ChEBI" id="CHEBI:456216"/>
        <dbReference type="EC" id="6.3.2.13"/>
    </reaction>
</comment>
<comment type="pathway">
    <text evidence="18 19">Cell wall biogenesis; peptidoglycan biosynthesis.</text>
</comment>
<dbReference type="GO" id="GO:0005524">
    <property type="term" value="F:ATP binding"/>
    <property type="evidence" value="ECO:0007669"/>
    <property type="project" value="UniProtKB-UniRule"/>
</dbReference>
<evidence type="ECO:0000256" key="14">
    <source>
        <dbReference type="ARBA" id="ARBA00072883"/>
    </source>
</evidence>
<comment type="PTM">
    <text evidence="18">Carboxylation is probably crucial for Mg(2+) binding and, consequently, for the gamma-phosphate positioning of ATP.</text>
</comment>
<feature type="binding site" evidence="18">
    <location>
        <position position="487"/>
    </location>
    <ligand>
        <name>meso-2,6-diaminopimelate</name>
        <dbReference type="ChEBI" id="CHEBI:57791"/>
    </ligand>
</feature>
<feature type="binding site" evidence="18">
    <location>
        <position position="187"/>
    </location>
    <ligand>
        <name>UDP-N-acetyl-alpha-D-muramoyl-L-alanyl-D-glutamate</name>
        <dbReference type="ChEBI" id="CHEBI:83900"/>
    </ligand>
</feature>
<evidence type="ECO:0000256" key="8">
    <source>
        <dbReference type="ARBA" id="ARBA00022984"/>
    </source>
</evidence>
<feature type="binding site" evidence="18">
    <location>
        <position position="195"/>
    </location>
    <ligand>
        <name>UDP-N-acetyl-alpha-D-muramoyl-L-alanyl-D-glutamate</name>
        <dbReference type="ChEBI" id="CHEBI:83900"/>
    </ligand>
</feature>
<evidence type="ECO:0000256" key="5">
    <source>
        <dbReference type="ARBA" id="ARBA00022741"/>
    </source>
</evidence>
<dbReference type="GO" id="GO:0004326">
    <property type="term" value="F:tetrahydrofolylpolyglutamate synthase activity"/>
    <property type="evidence" value="ECO:0007669"/>
    <property type="project" value="InterPro"/>
</dbReference>
<dbReference type="Gene3D" id="3.90.190.20">
    <property type="entry name" value="Mur ligase, C-terminal domain"/>
    <property type="match status" value="1"/>
</dbReference>
<dbReference type="InterPro" id="IPR018109">
    <property type="entry name" value="Folylpolyglutamate_synth_CS"/>
</dbReference>
<comment type="caution">
    <text evidence="18">Lacks conserved residue(s) required for the propagation of feature annotation.</text>
</comment>
<keyword evidence="6 18" id="KW-0067">ATP-binding</keyword>
<sequence length="514" mass="55592">MSKPLHHLIARLPNAAVSSTNNPSIAGLTHDSRAVNPGWLFVCLIGQNFDGHQFAPQAVERGAAAVVVQQDALEKLGITLPPHIPIVKVPDTRKAFPLLACAFYDDPSHTLRVIGVTGTNGKTTTTHMIANILRTAGERVGTIGTLGAELDGATLPSEHTTPEADQLQELLATMRDQGADSVVMEVSSHALALYRTDGIAFRAGVFTNLTQDHLDFHKTMEAYFNAKARLFTEYPVLYPRPDKAEFISVINVSQWEGRELVTLARGDIITYSVDANDPAVLRPESITLSATSTQFVACYDSGTERFELPITVPLGGAFQVGNALAAIATCLRLGVDRQAIARGLANLPPVPGRFEPVPTAHRGFSVIVDYAHTPDGLQNLLQSALRLQPKRLICVFGCGGNRDRGKRPIMGNLAATMADIAIVTSDNPRHEDPNAIIQEILTGMNPERDPHIKAQIIVEPDRRAAIYKAVALAQPGDMVLIAGKGHEDYQIVGDTKFPFDDRQVAREALQGETP</sequence>
<evidence type="ECO:0000256" key="16">
    <source>
        <dbReference type="ARBA" id="ARBA00076158"/>
    </source>
</evidence>
<dbReference type="NCBIfam" id="NF001124">
    <property type="entry name" value="PRK00139.1-2"/>
    <property type="match status" value="1"/>
</dbReference>
<dbReference type="InterPro" id="IPR035911">
    <property type="entry name" value="MurE/MurF_N"/>
</dbReference>
<dbReference type="HAMAP" id="MF_00208">
    <property type="entry name" value="MurE"/>
    <property type="match status" value="1"/>
</dbReference>
<evidence type="ECO:0000259" key="20">
    <source>
        <dbReference type="Pfam" id="PF01225"/>
    </source>
</evidence>
<keyword evidence="2 18" id="KW-0963">Cytoplasm</keyword>
<feature type="modified residue" description="N6-carboxylysine" evidence="18">
    <location>
        <position position="227"/>
    </location>
</feature>
<feature type="domain" description="Mur ligase central" evidence="22">
    <location>
        <begin position="116"/>
        <end position="329"/>
    </location>
</feature>
<dbReference type="AlphaFoldDB" id="S0ETF8"/>
<dbReference type="GO" id="GO:0008360">
    <property type="term" value="P:regulation of cell shape"/>
    <property type="evidence" value="ECO:0007669"/>
    <property type="project" value="UniProtKB-KW"/>
</dbReference>
<feature type="short sequence motif" description="Meso-diaminopimelate recognition motif" evidence="18">
    <location>
        <begin position="426"/>
        <end position="429"/>
    </location>
</feature>
<dbReference type="GO" id="GO:0000287">
    <property type="term" value="F:magnesium ion binding"/>
    <property type="evidence" value="ECO:0007669"/>
    <property type="project" value="UniProtKB-UniRule"/>
</dbReference>
<dbReference type="SUPFAM" id="SSF53623">
    <property type="entry name" value="MurD-like peptide ligases, catalytic domain"/>
    <property type="match status" value="1"/>
</dbReference>
<feature type="domain" description="Mur ligase C-terminal" evidence="21">
    <location>
        <begin position="352"/>
        <end position="485"/>
    </location>
</feature>
<protein>
    <recommendedName>
        <fullName evidence="14 18">UDP-N-acetylmuramoyl-L-alanyl-D-glutamate--2,6-diaminopimelate ligase</fullName>
        <ecNumber evidence="13 18">6.3.2.13</ecNumber>
    </recommendedName>
    <alternativeName>
        <fullName evidence="15 18">Meso-A2pm-adding enzyme</fullName>
    </alternativeName>
    <alternativeName>
        <fullName evidence="16 18">Meso-diaminopimelate-adding enzyme</fullName>
    </alternativeName>
    <alternativeName>
        <fullName evidence="17 18">UDP-MurNAc-L-Ala-D-Glu:meso-diaminopimelate ligase</fullName>
    </alternativeName>
    <alternativeName>
        <fullName evidence="18">UDP-MurNAc-tripeptide synthetase</fullName>
    </alternativeName>
    <alternativeName>
        <fullName evidence="18">UDP-N-acetylmuramyl-tripeptide synthetase</fullName>
    </alternativeName>
</protein>
<evidence type="ECO:0000256" key="17">
    <source>
        <dbReference type="ARBA" id="ARBA00081560"/>
    </source>
</evidence>
<dbReference type="InterPro" id="IPR036565">
    <property type="entry name" value="Mur-like_cat_sf"/>
</dbReference>
<dbReference type="eggNOG" id="COG0769">
    <property type="taxonomic scope" value="Bacteria"/>
</dbReference>
<dbReference type="NCBIfam" id="NF001126">
    <property type="entry name" value="PRK00139.1-4"/>
    <property type="match status" value="1"/>
</dbReference>
<feature type="binding site" evidence="18">
    <location>
        <position position="32"/>
    </location>
    <ligand>
        <name>UDP-N-acetyl-alpha-D-muramoyl-L-alanyl-D-glutamate</name>
        <dbReference type="ChEBI" id="CHEBI:83900"/>
    </ligand>
</feature>
<dbReference type="GO" id="GO:0009252">
    <property type="term" value="P:peptidoglycan biosynthetic process"/>
    <property type="evidence" value="ECO:0007669"/>
    <property type="project" value="UniProtKB-UniRule"/>
</dbReference>
<evidence type="ECO:0000313" key="23">
    <source>
        <dbReference type="EMBL" id="CCW34789.1"/>
    </source>
</evidence>
<dbReference type="PANTHER" id="PTHR23135:SF4">
    <property type="entry name" value="UDP-N-ACETYLMURAMOYL-L-ALANYL-D-GLUTAMATE--2,6-DIAMINOPIMELATE LIGASE MURE HOMOLOG, CHLOROPLASTIC"/>
    <property type="match status" value="1"/>
</dbReference>
<gene>
    <name evidence="18" type="primary">murE</name>
    <name evidence="23" type="ORF">CCALI_00967</name>
</gene>
<dbReference type="PANTHER" id="PTHR23135">
    <property type="entry name" value="MUR LIGASE FAMILY MEMBER"/>
    <property type="match status" value="1"/>
</dbReference>
<name>S0ETF8_CHTCT</name>
<dbReference type="GO" id="GO:0051301">
    <property type="term" value="P:cell division"/>
    <property type="evidence" value="ECO:0007669"/>
    <property type="project" value="UniProtKB-KW"/>
</dbReference>
<evidence type="ECO:0000256" key="12">
    <source>
        <dbReference type="ARBA" id="ARBA00056782"/>
    </source>
</evidence>
<evidence type="ECO:0000256" key="3">
    <source>
        <dbReference type="ARBA" id="ARBA00022598"/>
    </source>
</evidence>
<dbReference type="Gene3D" id="3.40.1390.10">
    <property type="entry name" value="MurE/MurF, N-terminal domain"/>
    <property type="match status" value="1"/>
</dbReference>
<keyword evidence="4 18" id="KW-0132">Cell division</keyword>
<feature type="binding site" evidence="18">
    <location>
        <position position="402"/>
    </location>
    <ligand>
        <name>meso-2,6-diaminopimelate</name>
        <dbReference type="ChEBI" id="CHEBI:57791"/>
    </ligand>
</feature>
<comment type="subcellular location">
    <subcellularLocation>
        <location evidence="18 19">Cytoplasm</location>
    </subcellularLocation>
</comment>
<feature type="binding site" evidence="18">
    <location>
        <begin position="118"/>
        <end position="124"/>
    </location>
    <ligand>
        <name>ATP</name>
        <dbReference type="ChEBI" id="CHEBI:30616"/>
    </ligand>
</feature>
<evidence type="ECO:0000313" key="24">
    <source>
        <dbReference type="Proteomes" id="UP000014227"/>
    </source>
</evidence>
<dbReference type="InterPro" id="IPR005761">
    <property type="entry name" value="UDP-N-AcMur-Glu-dNH2Pim_ligase"/>
</dbReference>
<dbReference type="InterPro" id="IPR000713">
    <property type="entry name" value="Mur_ligase_N"/>
</dbReference>
<keyword evidence="10 18" id="KW-0961">Cell wall biogenesis/degradation</keyword>
<keyword evidence="7 18" id="KW-0133">Cell shape</keyword>
<keyword evidence="5 18" id="KW-0547">Nucleotide-binding</keyword>
<evidence type="ECO:0000256" key="9">
    <source>
        <dbReference type="ARBA" id="ARBA00023306"/>
    </source>
</evidence>
<evidence type="ECO:0000256" key="19">
    <source>
        <dbReference type="RuleBase" id="RU004135"/>
    </source>
</evidence>
<keyword evidence="18" id="KW-0460">Magnesium</keyword>
<dbReference type="GO" id="GO:0008765">
    <property type="term" value="F:UDP-N-acetylmuramoylalanyl-D-glutamate-2,6-diaminopimelate ligase activity"/>
    <property type="evidence" value="ECO:0007669"/>
    <property type="project" value="UniProtKB-UniRule"/>
</dbReference>
<evidence type="ECO:0000256" key="13">
    <source>
        <dbReference type="ARBA" id="ARBA00066633"/>
    </source>
</evidence>
<dbReference type="NCBIfam" id="TIGR01085">
    <property type="entry name" value="murE"/>
    <property type="match status" value="1"/>
</dbReference>
<dbReference type="Pfam" id="PF08245">
    <property type="entry name" value="Mur_ligase_M"/>
    <property type="match status" value="1"/>
</dbReference>
<dbReference type="InParanoid" id="S0ETF8"/>
<keyword evidence="8 18" id="KW-0573">Peptidoglycan synthesis</keyword>
<comment type="function">
    <text evidence="12 18">Catalyzes the addition of meso-diaminopimelic acid to the nucleotide precursor UDP-N-acetylmuramoyl-L-alanyl-D-glutamate (UMAG) in the biosynthesis of bacterial cell-wall peptidoglycan.</text>
</comment>
<evidence type="ECO:0000256" key="10">
    <source>
        <dbReference type="ARBA" id="ARBA00023316"/>
    </source>
</evidence>
<dbReference type="FunCoup" id="S0ETF8">
    <property type="interactions" value="421"/>
</dbReference>
<dbReference type="Pfam" id="PF02875">
    <property type="entry name" value="Mur_ligase_C"/>
    <property type="match status" value="1"/>
</dbReference>
<dbReference type="STRING" id="454171.CP488_00189"/>
<comment type="similarity">
    <text evidence="1 18">Belongs to the MurCDEF family. MurE subfamily.</text>
</comment>
<feature type="binding site" evidence="18">
    <location>
        <begin position="160"/>
        <end position="161"/>
    </location>
    <ligand>
        <name>UDP-N-acetyl-alpha-D-muramoyl-L-alanyl-D-glutamate</name>
        <dbReference type="ChEBI" id="CHEBI:83900"/>
    </ligand>
</feature>
<dbReference type="Gene3D" id="3.40.1190.10">
    <property type="entry name" value="Mur-like, catalytic domain"/>
    <property type="match status" value="1"/>
</dbReference>
<comment type="cofactor">
    <cofactor evidence="18">
        <name>Mg(2+)</name>
        <dbReference type="ChEBI" id="CHEBI:18420"/>
    </cofactor>
</comment>
<dbReference type="PATRIC" id="fig|1303518.3.peg.976"/>
<accession>S0ETF8</accession>
<dbReference type="HOGENOM" id="CLU_022291_4_1_0"/>
<dbReference type="GO" id="GO:0071555">
    <property type="term" value="P:cell wall organization"/>
    <property type="evidence" value="ECO:0007669"/>
    <property type="project" value="UniProtKB-KW"/>
</dbReference>
<evidence type="ECO:0000256" key="6">
    <source>
        <dbReference type="ARBA" id="ARBA00022840"/>
    </source>
</evidence>
<evidence type="ECO:0000256" key="15">
    <source>
        <dbReference type="ARBA" id="ARBA00075482"/>
    </source>
</evidence>
<dbReference type="RefSeq" id="WP_016482340.1">
    <property type="nucleotide sequence ID" value="NC_021487.1"/>
</dbReference>
<feature type="domain" description="Mur ligase N-terminal catalytic" evidence="20">
    <location>
        <begin position="25"/>
        <end position="104"/>
    </location>
</feature>
<evidence type="ECO:0000256" key="1">
    <source>
        <dbReference type="ARBA" id="ARBA00005898"/>
    </source>
</evidence>
<evidence type="ECO:0000259" key="21">
    <source>
        <dbReference type="Pfam" id="PF02875"/>
    </source>
</evidence>
<dbReference type="InterPro" id="IPR013221">
    <property type="entry name" value="Mur_ligase_cen"/>
</dbReference>
<evidence type="ECO:0000259" key="22">
    <source>
        <dbReference type="Pfam" id="PF08245"/>
    </source>
</evidence>